<dbReference type="AlphaFoldDB" id="A0A7C2K283"/>
<protein>
    <submittedName>
        <fullName evidence="1">Uncharacterized protein</fullName>
    </submittedName>
</protein>
<sequence>MSRWLSEGHRLSGLVRLFVLAAFVWQQGACCDGRPCCADDEPATHRDALESDHDDHDSHDAPHHLCVATHLVYVRGETPIVDVGMTPAAAVALFDATAPVDEGAWPRPRAAADHRTRSQGRSLLAVYRL</sequence>
<name>A0A7C2K283_9PLAN</name>
<gene>
    <name evidence="1" type="ORF">ENQ76_15975</name>
</gene>
<proteinExistence type="predicted"/>
<comment type="caution">
    <text evidence="1">The sequence shown here is derived from an EMBL/GenBank/DDBJ whole genome shotgun (WGS) entry which is preliminary data.</text>
</comment>
<organism evidence="1">
    <name type="scientific">Schlesneria paludicola</name>
    <dbReference type="NCBI Taxonomy" id="360056"/>
    <lineage>
        <taxon>Bacteria</taxon>
        <taxon>Pseudomonadati</taxon>
        <taxon>Planctomycetota</taxon>
        <taxon>Planctomycetia</taxon>
        <taxon>Planctomycetales</taxon>
        <taxon>Planctomycetaceae</taxon>
        <taxon>Schlesneria</taxon>
    </lineage>
</organism>
<accession>A0A7C2K283</accession>
<reference evidence="1" key="1">
    <citation type="journal article" date="2020" name="mSystems">
        <title>Genome- and Community-Level Interaction Insights into Carbon Utilization and Element Cycling Functions of Hydrothermarchaeota in Hydrothermal Sediment.</title>
        <authorList>
            <person name="Zhou Z."/>
            <person name="Liu Y."/>
            <person name="Xu W."/>
            <person name="Pan J."/>
            <person name="Luo Z.H."/>
            <person name="Li M."/>
        </authorList>
    </citation>
    <scope>NUCLEOTIDE SEQUENCE [LARGE SCALE GENOMIC DNA]</scope>
    <source>
        <strain evidence="1">SpSt-339</strain>
    </source>
</reference>
<evidence type="ECO:0000313" key="1">
    <source>
        <dbReference type="EMBL" id="HEN16959.1"/>
    </source>
</evidence>
<dbReference type="EMBL" id="DSOK01000439">
    <property type="protein sequence ID" value="HEN16959.1"/>
    <property type="molecule type" value="Genomic_DNA"/>
</dbReference>